<protein>
    <submittedName>
        <fullName evidence="1">Uncharacterized protein</fullName>
    </submittedName>
</protein>
<reference evidence="1" key="1">
    <citation type="submission" date="2013-07" db="EMBL/GenBank/DDBJ databases">
        <authorList>
            <person name="Geib S."/>
        </authorList>
    </citation>
    <scope>NUCLEOTIDE SEQUENCE</scope>
</reference>
<accession>W8BYB2</accession>
<dbReference type="AlphaFoldDB" id="W8BYB2"/>
<evidence type="ECO:0000313" key="1">
    <source>
        <dbReference type="EMBL" id="JAC06371.1"/>
    </source>
</evidence>
<dbReference type="EMBL" id="GAMC01000185">
    <property type="protein sequence ID" value="JAC06371.1"/>
    <property type="molecule type" value="mRNA"/>
</dbReference>
<name>W8BYB2_CERCA</name>
<organism evidence="1">
    <name type="scientific">Ceratitis capitata</name>
    <name type="common">Mediterranean fruit fly</name>
    <name type="synonym">Tephritis capitata</name>
    <dbReference type="NCBI Taxonomy" id="7213"/>
    <lineage>
        <taxon>Eukaryota</taxon>
        <taxon>Metazoa</taxon>
        <taxon>Ecdysozoa</taxon>
        <taxon>Arthropoda</taxon>
        <taxon>Hexapoda</taxon>
        <taxon>Insecta</taxon>
        <taxon>Pterygota</taxon>
        <taxon>Neoptera</taxon>
        <taxon>Endopterygota</taxon>
        <taxon>Diptera</taxon>
        <taxon>Brachycera</taxon>
        <taxon>Muscomorpha</taxon>
        <taxon>Tephritoidea</taxon>
        <taxon>Tephritidae</taxon>
        <taxon>Ceratitis</taxon>
        <taxon>Ceratitis</taxon>
    </lineage>
</organism>
<reference evidence="1" key="2">
    <citation type="journal article" date="2014" name="BMC Genomics">
        <title>A genomic perspective to assessing quality of mass-reared SIT flies used in Mediterranean fruit fly (Ceratitis capitata) eradication in California.</title>
        <authorList>
            <person name="Calla B."/>
            <person name="Hall B."/>
            <person name="Hou S."/>
            <person name="Geib S.M."/>
        </authorList>
    </citation>
    <scope>NUCLEOTIDE SEQUENCE</scope>
</reference>
<sequence length="109" mass="12854">MELALRHTRPAITLKPATLREGVISLYATIIDRVRKWEFHYDGGKYPLGFIERVEEFTDSYPSCVYRDKEKTVFAQTIKRTLIVSKCSSERRKERRRCESVQIKNINNT</sequence>
<proteinExistence type="evidence at transcript level"/>